<feature type="region of interest" description="Disordered" evidence="1">
    <location>
        <begin position="137"/>
        <end position="156"/>
    </location>
</feature>
<dbReference type="PROSITE" id="PS51159">
    <property type="entry name" value="CBM21"/>
    <property type="match status" value="1"/>
</dbReference>
<dbReference type="InterPro" id="IPR005036">
    <property type="entry name" value="CBM21_dom"/>
</dbReference>
<feature type="non-terminal residue" evidence="3">
    <location>
        <position position="1"/>
    </location>
</feature>
<dbReference type="PANTHER" id="PTHR12307">
    <property type="entry name" value="PROTEIN PHOSPHATASE 1 REGULATORY SUBUNIT"/>
    <property type="match status" value="1"/>
</dbReference>
<dbReference type="AlphaFoldDB" id="A0A9P0ML22"/>
<evidence type="ECO:0000259" key="2">
    <source>
        <dbReference type="PROSITE" id="PS51159"/>
    </source>
</evidence>
<feature type="domain" description="CBM21" evidence="2">
    <location>
        <begin position="257"/>
        <end position="366"/>
    </location>
</feature>
<dbReference type="GO" id="GO:2001069">
    <property type="term" value="F:glycogen binding"/>
    <property type="evidence" value="ECO:0007669"/>
    <property type="project" value="TreeGrafter"/>
</dbReference>
<sequence>EVPGQCVLSCPRGLCSQFRRPEGSNYTDNKKLMAPSAEELTEKKDQTDCDNDVEQNLKQLAKHFQRLNGNRTGSVEDFDEQDSTEMQGGVDTARRESFNGPYYNGERSSPQIHRFSPPAFTSFIDLCRDISSLSISNFPEETNGHEKTEEEPKLEEEDEFLLLYPEEDNKKKTMGRSSSLKSARTSGQKKIVRFADVLGLDLADVHTFLDEVPRIPKSAFKDLKNIDANPLESPKETRQDKTLVPLFMQPGGQQQFSDRLAKSKVCLENAYVTTTLGLKIRGTVKVVNLDYHKEVAVRYSGDKWRSFTEIQASYVDTSHDGFADRFGFTIPIFALDLGQRMEFAIKYRVLGEEHWDNNGGANYSFQCVPEGPPKPITSAYVSSSIALETWGSFY</sequence>
<dbReference type="Proteomes" id="UP001152798">
    <property type="component" value="Chromosome 4"/>
</dbReference>
<dbReference type="Pfam" id="PF03370">
    <property type="entry name" value="CBM_21"/>
    <property type="match status" value="1"/>
</dbReference>
<reference evidence="3" key="1">
    <citation type="submission" date="2022-01" db="EMBL/GenBank/DDBJ databases">
        <authorList>
            <person name="King R."/>
        </authorList>
    </citation>
    <scope>NUCLEOTIDE SEQUENCE</scope>
</reference>
<dbReference type="OrthoDB" id="8942186at2759"/>
<organism evidence="3 4">
    <name type="scientific">Nezara viridula</name>
    <name type="common">Southern green stink bug</name>
    <name type="synonym">Cimex viridulus</name>
    <dbReference type="NCBI Taxonomy" id="85310"/>
    <lineage>
        <taxon>Eukaryota</taxon>
        <taxon>Metazoa</taxon>
        <taxon>Ecdysozoa</taxon>
        <taxon>Arthropoda</taxon>
        <taxon>Hexapoda</taxon>
        <taxon>Insecta</taxon>
        <taxon>Pterygota</taxon>
        <taxon>Neoptera</taxon>
        <taxon>Paraneoptera</taxon>
        <taxon>Hemiptera</taxon>
        <taxon>Heteroptera</taxon>
        <taxon>Panheteroptera</taxon>
        <taxon>Pentatomomorpha</taxon>
        <taxon>Pentatomoidea</taxon>
        <taxon>Pentatomidae</taxon>
        <taxon>Pentatominae</taxon>
        <taxon>Nezara</taxon>
    </lineage>
</organism>
<proteinExistence type="predicted"/>
<dbReference type="GO" id="GO:0000164">
    <property type="term" value="C:protein phosphatase type 1 complex"/>
    <property type="evidence" value="ECO:0007669"/>
    <property type="project" value="TreeGrafter"/>
</dbReference>
<dbReference type="Gene3D" id="2.60.40.2440">
    <property type="entry name" value="Carbohydrate binding type-21 domain"/>
    <property type="match status" value="1"/>
</dbReference>
<dbReference type="EMBL" id="OV725080">
    <property type="protein sequence ID" value="CAH1400088.1"/>
    <property type="molecule type" value="Genomic_DNA"/>
</dbReference>
<feature type="region of interest" description="Disordered" evidence="1">
    <location>
        <begin position="19"/>
        <end position="49"/>
    </location>
</feature>
<protein>
    <recommendedName>
        <fullName evidence="2">CBM21 domain-containing protein</fullName>
    </recommendedName>
</protein>
<feature type="compositionally biased region" description="Basic and acidic residues" evidence="1">
    <location>
        <begin position="142"/>
        <end position="151"/>
    </location>
</feature>
<gene>
    <name evidence="3" type="ORF">NEZAVI_LOCUS9395</name>
</gene>
<dbReference type="InterPro" id="IPR050782">
    <property type="entry name" value="PP1_regulatory_subunit_3"/>
</dbReference>
<evidence type="ECO:0000313" key="3">
    <source>
        <dbReference type="EMBL" id="CAH1400088.1"/>
    </source>
</evidence>
<evidence type="ECO:0000256" key="1">
    <source>
        <dbReference type="SAM" id="MobiDB-lite"/>
    </source>
</evidence>
<dbReference type="GO" id="GO:0005979">
    <property type="term" value="P:regulation of glycogen biosynthetic process"/>
    <property type="evidence" value="ECO:0007669"/>
    <property type="project" value="TreeGrafter"/>
</dbReference>
<dbReference type="GO" id="GO:0008157">
    <property type="term" value="F:protein phosphatase 1 binding"/>
    <property type="evidence" value="ECO:0007669"/>
    <property type="project" value="TreeGrafter"/>
</dbReference>
<name>A0A9P0ML22_NEZVI</name>
<accession>A0A9P0ML22</accession>
<keyword evidence="4" id="KW-1185">Reference proteome</keyword>
<dbReference type="InterPro" id="IPR038175">
    <property type="entry name" value="CBM21_dom_sf"/>
</dbReference>
<dbReference type="PANTHER" id="PTHR12307:SF36">
    <property type="entry name" value="GLYCOGEN-BINDING SUBUNIT 76A"/>
    <property type="match status" value="1"/>
</dbReference>
<evidence type="ECO:0000313" key="4">
    <source>
        <dbReference type="Proteomes" id="UP001152798"/>
    </source>
</evidence>